<evidence type="ECO:0000256" key="1">
    <source>
        <dbReference type="SAM" id="MobiDB-lite"/>
    </source>
</evidence>
<dbReference type="PANTHER" id="PTHR36497:SF1">
    <property type="entry name" value="PROTEIN CBG17883"/>
    <property type="match status" value="1"/>
</dbReference>
<gene>
    <name evidence="3 5" type="ORF">CBG06715</name>
    <name evidence="3" type="ORF">CBG_06715</name>
</gene>
<dbReference type="InParanoid" id="A8X2X7"/>
<reference evidence="3 4" key="1">
    <citation type="journal article" date="2003" name="PLoS Biol.">
        <title>The genome sequence of Caenorhabditis briggsae: a platform for comparative genomics.</title>
        <authorList>
            <person name="Stein L.D."/>
            <person name="Bao Z."/>
            <person name="Blasiar D."/>
            <person name="Blumenthal T."/>
            <person name="Brent M.R."/>
            <person name="Chen N."/>
            <person name="Chinwalla A."/>
            <person name="Clarke L."/>
            <person name="Clee C."/>
            <person name="Coghlan A."/>
            <person name="Coulson A."/>
            <person name="D'Eustachio P."/>
            <person name="Fitch D.H."/>
            <person name="Fulton L.A."/>
            <person name="Fulton R.E."/>
            <person name="Griffiths-Jones S."/>
            <person name="Harris T.W."/>
            <person name="Hillier L.W."/>
            <person name="Kamath R."/>
            <person name="Kuwabara P.E."/>
            <person name="Mardis E.R."/>
            <person name="Marra M.A."/>
            <person name="Miner T.L."/>
            <person name="Minx P."/>
            <person name="Mullikin J.C."/>
            <person name="Plumb R.W."/>
            <person name="Rogers J."/>
            <person name="Schein J.E."/>
            <person name="Sohrmann M."/>
            <person name="Spieth J."/>
            <person name="Stajich J.E."/>
            <person name="Wei C."/>
            <person name="Willey D."/>
            <person name="Wilson R.K."/>
            <person name="Durbin R."/>
            <person name="Waterston R.H."/>
        </authorList>
    </citation>
    <scope>NUCLEOTIDE SEQUENCE [LARGE SCALE GENOMIC DNA]</scope>
    <source>
        <strain evidence="3 4">AF16</strain>
    </source>
</reference>
<protein>
    <submittedName>
        <fullName evidence="3">Protein CBG06715</fullName>
    </submittedName>
</protein>
<keyword evidence="2" id="KW-0472">Membrane</keyword>
<accession>A8X2X7</accession>
<keyword evidence="2" id="KW-0812">Transmembrane</keyword>
<dbReference type="HOGENOM" id="CLU_1050653_0_0_1"/>
<dbReference type="AlphaFoldDB" id="A8X2X7"/>
<dbReference type="CTD" id="8589621"/>
<feature type="transmembrane region" description="Helical" evidence="2">
    <location>
        <begin position="203"/>
        <end position="223"/>
    </location>
</feature>
<feature type="transmembrane region" description="Helical" evidence="2">
    <location>
        <begin position="126"/>
        <end position="147"/>
    </location>
</feature>
<reference evidence="3 4" key="2">
    <citation type="journal article" date="2011" name="PLoS Genet.">
        <title>Caenorhabditis briggsae recombinant inbred line genotypes reveal inter-strain incompatibility and the evolution of recombination.</title>
        <authorList>
            <person name="Ross J.A."/>
            <person name="Koboldt D.C."/>
            <person name="Staisch J.E."/>
            <person name="Chamberlin H.M."/>
            <person name="Gupta B.P."/>
            <person name="Miller R.D."/>
            <person name="Baird S.E."/>
            <person name="Haag E.S."/>
        </authorList>
    </citation>
    <scope>NUCLEOTIDE SEQUENCE [LARGE SCALE GENOMIC DNA]</scope>
    <source>
        <strain evidence="3 4">AF16</strain>
    </source>
</reference>
<feature type="transmembrane region" description="Helical" evidence="2">
    <location>
        <begin position="159"/>
        <end position="183"/>
    </location>
</feature>
<dbReference type="GeneID" id="8589621"/>
<evidence type="ECO:0000313" key="4">
    <source>
        <dbReference type="Proteomes" id="UP000008549"/>
    </source>
</evidence>
<dbReference type="KEGG" id="cbr:CBG_06715"/>
<feature type="region of interest" description="Disordered" evidence="1">
    <location>
        <begin position="52"/>
        <end position="72"/>
    </location>
</feature>
<dbReference type="PANTHER" id="PTHR36497">
    <property type="entry name" value="PROTEIN CBG17883"/>
    <property type="match status" value="1"/>
</dbReference>
<dbReference type="Proteomes" id="UP000008549">
    <property type="component" value="Unassembled WGS sequence"/>
</dbReference>
<dbReference type="RefSeq" id="XP_002647623.1">
    <property type="nucleotide sequence ID" value="XM_002647577.1"/>
</dbReference>
<keyword evidence="4" id="KW-1185">Reference proteome</keyword>
<evidence type="ECO:0000313" key="5">
    <source>
        <dbReference type="WormBase" id="CBG06715"/>
    </source>
</evidence>
<organism evidence="3 4">
    <name type="scientific">Caenorhabditis briggsae</name>
    <dbReference type="NCBI Taxonomy" id="6238"/>
    <lineage>
        <taxon>Eukaryota</taxon>
        <taxon>Metazoa</taxon>
        <taxon>Ecdysozoa</taxon>
        <taxon>Nematoda</taxon>
        <taxon>Chromadorea</taxon>
        <taxon>Rhabditida</taxon>
        <taxon>Rhabditina</taxon>
        <taxon>Rhabditomorpha</taxon>
        <taxon>Rhabditoidea</taxon>
        <taxon>Rhabditidae</taxon>
        <taxon>Peloderinae</taxon>
        <taxon>Caenorhabditis</taxon>
    </lineage>
</organism>
<keyword evidence="2" id="KW-1133">Transmembrane helix</keyword>
<dbReference type="WormBase" id="CBG06715">
    <property type="protein sequence ID" value="CBP15731"/>
    <property type="gene ID" value="WBGene00028954"/>
</dbReference>
<name>A8X2X7_CAEBR</name>
<evidence type="ECO:0000313" key="3">
    <source>
        <dbReference type="EMBL" id="CAP26987.1"/>
    </source>
</evidence>
<proteinExistence type="predicted"/>
<sequence length="265" mass="29925">MEVYIQYVQFQKLNKLSWTRSSSRAPAPGLLLQSSCSRAPAPGLLLQSSCSRSPAPELPLQHPASSTQAAGPGSLPPAPLLWSSEKRELILPFTLLFPLVFFPRSMDHLGSQASKSIPVFFLVLKKIFWMLSQSLFTIYIIFSSVKIDRIYRRLMVEHIVISTVLSFVFPFTGINIIANYRILLIDKWLSNSSLPLLTVSTLVFGYLAVALLFMYSFFINFLASTNFSVFISSFREKNLYLVLTQRLHIFCSLRLATKNSEGNKL</sequence>
<dbReference type="eggNOG" id="ENOG502TK55">
    <property type="taxonomic scope" value="Eukaryota"/>
</dbReference>
<dbReference type="EMBL" id="HE601320">
    <property type="protein sequence ID" value="CAP26987.1"/>
    <property type="molecule type" value="Genomic_DNA"/>
</dbReference>
<evidence type="ECO:0000256" key="2">
    <source>
        <dbReference type="SAM" id="Phobius"/>
    </source>
</evidence>